<gene>
    <name evidence="1" type="ORF">P775_13645</name>
</gene>
<protein>
    <submittedName>
        <fullName evidence="1">Uncharacterized protein</fullName>
    </submittedName>
</protein>
<dbReference type="EMBL" id="AWWI01000096">
    <property type="protein sequence ID" value="PIL19562.1"/>
    <property type="molecule type" value="Genomic_DNA"/>
</dbReference>
<proteinExistence type="predicted"/>
<organism evidence="1 2">
    <name type="scientific">Puniceibacterium antarcticum</name>
    <dbReference type="NCBI Taxonomy" id="1206336"/>
    <lineage>
        <taxon>Bacteria</taxon>
        <taxon>Pseudomonadati</taxon>
        <taxon>Pseudomonadota</taxon>
        <taxon>Alphaproteobacteria</taxon>
        <taxon>Rhodobacterales</taxon>
        <taxon>Paracoccaceae</taxon>
        <taxon>Puniceibacterium</taxon>
    </lineage>
</organism>
<comment type="caution">
    <text evidence="1">The sequence shown here is derived from an EMBL/GenBank/DDBJ whole genome shotgun (WGS) entry which is preliminary data.</text>
</comment>
<name>A0A2G8RDG3_9RHOB</name>
<accession>A0A2G8RDG3</accession>
<dbReference type="AlphaFoldDB" id="A0A2G8RDG3"/>
<reference evidence="1 2" key="1">
    <citation type="submission" date="2013-09" db="EMBL/GenBank/DDBJ databases">
        <title>Genome sequencing of Phaeobacter antarcticus sp. nov. SM1211.</title>
        <authorList>
            <person name="Zhang X.-Y."/>
            <person name="Liu C."/>
            <person name="Chen X.-L."/>
            <person name="Xie B.-B."/>
            <person name="Qin Q.-L."/>
            <person name="Rong J.-C."/>
            <person name="Zhang Y.-Z."/>
        </authorList>
    </citation>
    <scope>NUCLEOTIDE SEQUENCE [LARGE SCALE GENOMIC DNA]</scope>
    <source>
        <strain evidence="1 2">SM1211</strain>
    </source>
</reference>
<keyword evidence="2" id="KW-1185">Reference proteome</keyword>
<dbReference type="Proteomes" id="UP000231259">
    <property type="component" value="Unassembled WGS sequence"/>
</dbReference>
<sequence length="111" mass="12081">MELNAAQSEEQSCKLSFLVINGRGSDILKAVFETVLFDAQGQVDRLTLFDFGALPAGRPRVRQFVVSGTRCEYLGQILFNGVNTCEAEDMDATACESGLQLNSRTTIKVTG</sequence>
<evidence type="ECO:0000313" key="1">
    <source>
        <dbReference type="EMBL" id="PIL19562.1"/>
    </source>
</evidence>
<evidence type="ECO:0000313" key="2">
    <source>
        <dbReference type="Proteomes" id="UP000231259"/>
    </source>
</evidence>